<gene>
    <name evidence="3" type="ORF">F7Q99_28945</name>
</gene>
<dbReference type="InterPro" id="IPR002104">
    <property type="entry name" value="Integrase_catalytic"/>
</dbReference>
<keyword evidence="4" id="KW-1185">Reference proteome</keyword>
<keyword evidence="1" id="KW-0233">DNA recombination</keyword>
<dbReference type="GO" id="GO:0015074">
    <property type="term" value="P:DNA integration"/>
    <property type="evidence" value="ECO:0007669"/>
    <property type="project" value="InterPro"/>
</dbReference>
<reference evidence="3 4" key="1">
    <citation type="submission" date="2019-09" db="EMBL/GenBank/DDBJ databases">
        <title>Genome Sequences of Streptomyces kaniharaensis ATCC 21070.</title>
        <authorList>
            <person name="Zhu W."/>
            <person name="De Crecy-Lagard V."/>
            <person name="Richards N.G."/>
        </authorList>
    </citation>
    <scope>NUCLEOTIDE SEQUENCE [LARGE SCALE GENOMIC DNA]</scope>
    <source>
        <strain evidence="3 4">SF-557</strain>
    </source>
</reference>
<accession>A0A6N7KZY9</accession>
<name>A0A6N7KZY9_9ACTN</name>
<feature type="domain" description="Tyr recombinase" evidence="2">
    <location>
        <begin position="1"/>
        <end position="130"/>
    </location>
</feature>
<dbReference type="InterPro" id="IPR011010">
    <property type="entry name" value="DNA_brk_join_enz"/>
</dbReference>
<dbReference type="OrthoDB" id="3175606at2"/>
<evidence type="ECO:0000313" key="4">
    <source>
        <dbReference type="Proteomes" id="UP000450000"/>
    </source>
</evidence>
<dbReference type="SUPFAM" id="SSF56349">
    <property type="entry name" value="DNA breaking-rejoining enzymes"/>
    <property type="match status" value="1"/>
</dbReference>
<dbReference type="Proteomes" id="UP000450000">
    <property type="component" value="Unassembled WGS sequence"/>
</dbReference>
<sequence>MTALSLGQPKTEASRAWISLSPRVMTALHRQAALQMAAHPEGRLKGLVFARPGGTPLRPQWVLDQLHKRTAELGLPRIGLHALRHTAASIMIAEGIPLAIVSKTLRHATLATTINLYGHLSKDSADQAVQALARALDHAQAGRLRAVPRGEHGMPQAV</sequence>
<evidence type="ECO:0000313" key="3">
    <source>
        <dbReference type="EMBL" id="MQS16149.1"/>
    </source>
</evidence>
<comment type="caution">
    <text evidence="3">The sequence shown here is derived from an EMBL/GenBank/DDBJ whole genome shotgun (WGS) entry which is preliminary data.</text>
</comment>
<dbReference type="AlphaFoldDB" id="A0A6N7KZY9"/>
<dbReference type="Gene3D" id="1.10.443.10">
    <property type="entry name" value="Intergrase catalytic core"/>
    <property type="match status" value="1"/>
</dbReference>
<dbReference type="Pfam" id="PF00589">
    <property type="entry name" value="Phage_integrase"/>
    <property type="match status" value="1"/>
</dbReference>
<evidence type="ECO:0000259" key="2">
    <source>
        <dbReference type="PROSITE" id="PS51898"/>
    </source>
</evidence>
<dbReference type="PROSITE" id="PS51898">
    <property type="entry name" value="TYR_RECOMBINASE"/>
    <property type="match status" value="1"/>
</dbReference>
<dbReference type="GO" id="GO:0003677">
    <property type="term" value="F:DNA binding"/>
    <property type="evidence" value="ECO:0007669"/>
    <property type="project" value="InterPro"/>
</dbReference>
<dbReference type="EMBL" id="WBOF01000002">
    <property type="protein sequence ID" value="MQS16149.1"/>
    <property type="molecule type" value="Genomic_DNA"/>
</dbReference>
<proteinExistence type="predicted"/>
<evidence type="ECO:0000256" key="1">
    <source>
        <dbReference type="ARBA" id="ARBA00023172"/>
    </source>
</evidence>
<dbReference type="GO" id="GO:0006310">
    <property type="term" value="P:DNA recombination"/>
    <property type="evidence" value="ECO:0007669"/>
    <property type="project" value="UniProtKB-KW"/>
</dbReference>
<protein>
    <submittedName>
        <fullName evidence="3">Tyrosine-type recombinase/integrase</fullName>
    </submittedName>
</protein>
<dbReference type="RefSeq" id="WP_153466888.1">
    <property type="nucleotide sequence ID" value="NZ_WBOF01000002.1"/>
</dbReference>
<organism evidence="3 4">
    <name type="scientific">Streptomyces kaniharaensis</name>
    <dbReference type="NCBI Taxonomy" id="212423"/>
    <lineage>
        <taxon>Bacteria</taxon>
        <taxon>Bacillati</taxon>
        <taxon>Actinomycetota</taxon>
        <taxon>Actinomycetes</taxon>
        <taxon>Kitasatosporales</taxon>
        <taxon>Streptomycetaceae</taxon>
        <taxon>Streptomyces</taxon>
    </lineage>
</organism>
<dbReference type="InterPro" id="IPR013762">
    <property type="entry name" value="Integrase-like_cat_sf"/>
</dbReference>